<proteinExistence type="predicted"/>
<feature type="compositionally biased region" description="Gly residues" evidence="2">
    <location>
        <begin position="1136"/>
        <end position="1145"/>
    </location>
</feature>
<dbReference type="InterPro" id="IPR015425">
    <property type="entry name" value="FH2_Formin"/>
</dbReference>
<dbReference type="SMART" id="SM01140">
    <property type="entry name" value="Drf_GBD"/>
    <property type="match status" value="1"/>
</dbReference>
<reference evidence="5 6" key="1">
    <citation type="journal article" date="2010" name="Nature">
        <title>The Ectocarpus genome and the independent evolution of multicellularity in brown algae.</title>
        <authorList>
            <person name="Cock J.M."/>
            <person name="Sterck L."/>
            <person name="Rouze P."/>
            <person name="Scornet D."/>
            <person name="Allen A.E."/>
            <person name="Amoutzias G."/>
            <person name="Anthouard V."/>
            <person name="Artiguenave F."/>
            <person name="Aury J.M."/>
            <person name="Badger J.H."/>
            <person name="Beszteri B."/>
            <person name="Billiau K."/>
            <person name="Bonnet E."/>
            <person name="Bothwell J.H."/>
            <person name="Bowler C."/>
            <person name="Boyen C."/>
            <person name="Brownlee C."/>
            <person name="Carrano C.J."/>
            <person name="Charrier B."/>
            <person name="Cho G.Y."/>
            <person name="Coelho S.M."/>
            <person name="Collen J."/>
            <person name="Corre E."/>
            <person name="Da Silva C."/>
            <person name="Delage L."/>
            <person name="Delaroque N."/>
            <person name="Dittami S.M."/>
            <person name="Doulbeau S."/>
            <person name="Elias M."/>
            <person name="Farnham G."/>
            <person name="Gachon C.M."/>
            <person name="Gschloessl B."/>
            <person name="Heesch S."/>
            <person name="Jabbari K."/>
            <person name="Jubin C."/>
            <person name="Kawai H."/>
            <person name="Kimura K."/>
            <person name="Kloareg B."/>
            <person name="Kupper F.C."/>
            <person name="Lang D."/>
            <person name="Le Bail A."/>
            <person name="Leblanc C."/>
            <person name="Lerouge P."/>
            <person name="Lohr M."/>
            <person name="Lopez P.J."/>
            <person name="Martens C."/>
            <person name="Maumus F."/>
            <person name="Michel G."/>
            <person name="Miranda-Saavedra D."/>
            <person name="Morales J."/>
            <person name="Moreau H."/>
            <person name="Motomura T."/>
            <person name="Nagasato C."/>
            <person name="Napoli C.A."/>
            <person name="Nelson D.R."/>
            <person name="Nyvall-Collen P."/>
            <person name="Peters A.F."/>
            <person name="Pommier C."/>
            <person name="Potin P."/>
            <person name="Poulain J."/>
            <person name="Quesneville H."/>
            <person name="Read B."/>
            <person name="Rensing S.A."/>
            <person name="Ritter A."/>
            <person name="Rousvoal S."/>
            <person name="Samanta M."/>
            <person name="Samson G."/>
            <person name="Schroeder D.C."/>
            <person name="Segurens B."/>
            <person name="Strittmatter M."/>
            <person name="Tonon T."/>
            <person name="Tregear J.W."/>
            <person name="Valentin K."/>
            <person name="von Dassow P."/>
            <person name="Yamagishi T."/>
            <person name="Van de Peer Y."/>
            <person name="Wincker P."/>
        </authorList>
    </citation>
    <scope>NUCLEOTIDE SEQUENCE [LARGE SCALE GENOMIC DNA]</scope>
    <source>
        <strain evidence="6">Ec32 / CCAP1310/4</strain>
    </source>
</reference>
<organism evidence="5 6">
    <name type="scientific">Ectocarpus siliculosus</name>
    <name type="common">Brown alga</name>
    <name type="synonym">Conferva siliculosa</name>
    <dbReference type="NCBI Taxonomy" id="2880"/>
    <lineage>
        <taxon>Eukaryota</taxon>
        <taxon>Sar</taxon>
        <taxon>Stramenopiles</taxon>
        <taxon>Ochrophyta</taxon>
        <taxon>PX clade</taxon>
        <taxon>Phaeophyceae</taxon>
        <taxon>Ectocarpales</taxon>
        <taxon>Ectocarpaceae</taxon>
        <taxon>Ectocarpus</taxon>
    </lineage>
</organism>
<feature type="region of interest" description="Disordered" evidence="2">
    <location>
        <begin position="383"/>
        <end position="417"/>
    </location>
</feature>
<dbReference type="InterPro" id="IPR011989">
    <property type="entry name" value="ARM-like"/>
</dbReference>
<accession>D7FPH1</accession>
<keyword evidence="1" id="KW-0175">Coiled coil</keyword>
<dbReference type="InterPro" id="IPR010473">
    <property type="entry name" value="GTPase-bd"/>
</dbReference>
<dbReference type="Pfam" id="PF06371">
    <property type="entry name" value="Drf_GBD"/>
    <property type="match status" value="1"/>
</dbReference>
<evidence type="ECO:0000313" key="6">
    <source>
        <dbReference type="Proteomes" id="UP000002630"/>
    </source>
</evidence>
<dbReference type="Gene3D" id="1.25.10.10">
    <property type="entry name" value="Leucine-rich Repeat Variant"/>
    <property type="match status" value="1"/>
</dbReference>
<feature type="compositionally biased region" description="Low complexity" evidence="2">
    <location>
        <begin position="1268"/>
        <end position="1293"/>
    </location>
</feature>
<feature type="domain" description="FH2" evidence="4">
    <location>
        <begin position="703"/>
        <end position="1108"/>
    </location>
</feature>
<sequence length="1312" mass="140666">MGFLNKYLRRTSKKTTSEERLDDDLRQLLKKLPNSTKRNLIQDLSNGEGGSSRVLSAQARGLKDRRASEPQFAAIMEAASTVVAEKEKSAKDFADSLMEVEDLPELKEIKELHRALKKADEDWVASFRDNGGVAGIYKAMAELAQSREDYLDNDGDDDNDHEVPEEEVKLEEELVRCVMILLNKPQGLMTLEASSDLLPLLARSAIDSCSNYVRCNLLKLLTIVTESGPSGFETVTNALDHVKVDKDEDLRFALLVEAFGDADSSGVALITDLVVFFNTILSSAFEFEERVMLRTEMISAGMLEAMQRVRDYFGLSKDDDSEGTEDEWGDEGGRRSRRSSLSSDGSMSTLMMDAALVSETNELAAQLDLFDTVMNEDMKDAISTGMTEEGDGGDGDGSEAGGDDGGGGGPLVEFEPDPPAVASIRSAIDKLQDKEETRLVVEIIAANMERMVDIKCTDSHWKKLRDSSKSALDTAFMESDSDDDDDDDGGFGGKPTSKAPAAAVPAPASRSAPPPPGPPPALPARPGAAPAAVLTGMPAVSAIPAPPALPGMPARGAIPPPPALPGMPAASAIPAPPALPGMPARGAIPPPPALPGMPAASAIPAPPALPGMPARGAIPPPPALPGMLAAGAIPPPPALPGMPAAGGIPPPPALPGIPAPPALPGMGGGGLPMPPPLPGMGGPRAPPPPLGLPVPRGLVPPPKLPVKPKGPKRRPVHWDKIAPANLEQTVFSEIDPSWVNLPTELLAESFAEKPKEKKPADKDAKEKEAAAAAEAAKKKKAERVELLDGKTLRNTGIAFKRFRMKPHDLRDSLVAMDLDKFDTDKFIALRNISPSPDDLPTLKGYEGDLDKLDEVTLFMVLTAKIPRYTARLDCALFMKGFSSDADFLSEKLGLVSIAVLEVVDSPRLKRLIEVVLAMGNYLNEGTRNGEAKAIKLASLLKLDTVKTMDKKKTLLHVLMSWAKDKEPDLLLMDQDLEHASEASHWSLTDLKQQVTQLTKGFTLMQAQLKMAKGGVTKLEGDKFADVVEPFLEKAKSQMESLEAEYERVQGDYNNAAKRFGEDPTKVPSGDFFALVSALLDMIAVAVRDNELQVKAEERRRKREAQEMKRRELKAKKELEAAASDPPPMTAAPSTRGGRGMRGGGMISSRQSIRPSSRGGFGGARGRGLGRGGLSGRGGGASELKPLGLGVNEDLINRRRLIMAGPEDGSDDESDDDWDEQGAVQDEYERIKTQRVNEAVMFRKISKLRDPSKRRLAPAEGWADRWGFPPGASRGAGEASSAPAGEIWEGTTAGRARRRTHASSSRPSSRRRS</sequence>
<dbReference type="InterPro" id="IPR042201">
    <property type="entry name" value="FH2_Formin_sf"/>
</dbReference>
<feature type="compositionally biased region" description="Low complexity" evidence="2">
    <location>
        <begin position="499"/>
        <end position="511"/>
    </location>
</feature>
<feature type="compositionally biased region" description="Acidic residues" evidence="2">
    <location>
        <begin position="479"/>
        <end position="489"/>
    </location>
</feature>
<feature type="coiled-coil region" evidence="1">
    <location>
        <begin position="1031"/>
        <end position="1058"/>
    </location>
</feature>
<dbReference type="SMART" id="SM01139">
    <property type="entry name" value="Drf_FH3"/>
    <property type="match status" value="1"/>
</dbReference>
<feature type="compositionally biased region" description="Pro residues" evidence="2">
    <location>
        <begin position="672"/>
        <end position="684"/>
    </location>
</feature>
<dbReference type="SUPFAM" id="SSF101447">
    <property type="entry name" value="Formin homology 2 domain (FH2 domain)"/>
    <property type="match status" value="1"/>
</dbReference>
<evidence type="ECO:0000259" key="3">
    <source>
        <dbReference type="PROSITE" id="PS51232"/>
    </source>
</evidence>
<dbReference type="OMA" id="TEDEWGD"/>
<gene>
    <name evidence="5" type="primary">FOL1</name>
    <name evidence="5" type="ORF">Esi_0189_0068</name>
</gene>
<dbReference type="InParanoid" id="D7FPH1"/>
<feature type="compositionally biased region" description="Gly residues" evidence="2">
    <location>
        <begin position="1158"/>
        <end position="1180"/>
    </location>
</feature>
<dbReference type="PROSITE" id="PS51232">
    <property type="entry name" value="GBD_FH3"/>
    <property type="match status" value="1"/>
</dbReference>
<dbReference type="SUPFAM" id="SSF48371">
    <property type="entry name" value="ARM repeat"/>
    <property type="match status" value="1"/>
</dbReference>
<feature type="compositionally biased region" description="Gly residues" evidence="2">
    <location>
        <begin position="398"/>
        <end position="410"/>
    </location>
</feature>
<evidence type="ECO:0000313" key="5">
    <source>
        <dbReference type="EMBL" id="CBJ30429.1"/>
    </source>
</evidence>
<dbReference type="Pfam" id="PF02181">
    <property type="entry name" value="FH2"/>
    <property type="match status" value="1"/>
</dbReference>
<feature type="region of interest" description="Disordered" evidence="2">
    <location>
        <begin position="315"/>
        <end position="346"/>
    </location>
</feature>
<feature type="region of interest" description="Disordered" evidence="2">
    <location>
        <begin position="664"/>
        <end position="684"/>
    </location>
</feature>
<dbReference type="STRING" id="2880.D7FPH1"/>
<dbReference type="SMART" id="SM00498">
    <property type="entry name" value="FH2"/>
    <property type="match status" value="1"/>
</dbReference>
<dbReference type="PANTHER" id="PTHR46345">
    <property type="entry name" value="INVERTED FORMIN-2"/>
    <property type="match status" value="1"/>
</dbReference>
<dbReference type="Pfam" id="PF06367">
    <property type="entry name" value="Drf_FH3"/>
    <property type="match status" value="1"/>
</dbReference>
<feature type="compositionally biased region" description="Acidic residues" evidence="2">
    <location>
        <begin position="388"/>
        <end position="397"/>
    </location>
</feature>
<dbReference type="InterPro" id="IPR016024">
    <property type="entry name" value="ARM-type_fold"/>
</dbReference>
<dbReference type="eggNOG" id="KOG1922">
    <property type="taxonomic scope" value="Eukaryota"/>
</dbReference>
<feature type="compositionally biased region" description="Acidic residues" evidence="2">
    <location>
        <begin position="319"/>
        <end position="330"/>
    </location>
</feature>
<evidence type="ECO:0000256" key="2">
    <source>
        <dbReference type="SAM" id="MobiDB-lite"/>
    </source>
</evidence>
<protein>
    <submittedName>
        <fullName evidence="5">Formin-like 1</fullName>
    </submittedName>
</protein>
<dbReference type="EMBL" id="FN648355">
    <property type="protein sequence ID" value="CBJ30429.1"/>
    <property type="molecule type" value="Genomic_DNA"/>
</dbReference>
<dbReference type="Proteomes" id="UP000002630">
    <property type="component" value="Linkage Group LG17"/>
</dbReference>
<evidence type="ECO:0000256" key="1">
    <source>
        <dbReference type="SAM" id="Coils"/>
    </source>
</evidence>
<dbReference type="OrthoDB" id="1668162at2759"/>
<keyword evidence="6" id="KW-1185">Reference proteome</keyword>
<feature type="region of interest" description="Disordered" evidence="2">
    <location>
        <begin position="1116"/>
        <end position="1186"/>
    </location>
</feature>
<dbReference type="Gene3D" id="1.20.58.2220">
    <property type="entry name" value="Formin, FH2 domain"/>
    <property type="match status" value="1"/>
</dbReference>
<feature type="region of interest" description="Disordered" evidence="2">
    <location>
        <begin position="1248"/>
        <end position="1312"/>
    </location>
</feature>
<dbReference type="PANTHER" id="PTHR46345:SF8">
    <property type="entry name" value="FORMIN 3, ISOFORM B"/>
    <property type="match status" value="1"/>
</dbReference>
<feature type="compositionally biased region" description="Pro residues" evidence="2">
    <location>
        <begin position="512"/>
        <end position="523"/>
    </location>
</feature>
<evidence type="ECO:0000259" key="4">
    <source>
        <dbReference type="PROSITE" id="PS51444"/>
    </source>
</evidence>
<dbReference type="GO" id="GO:0030036">
    <property type="term" value="P:actin cytoskeleton organization"/>
    <property type="evidence" value="ECO:0007669"/>
    <property type="project" value="InterPro"/>
</dbReference>
<feature type="region of interest" description="Disordered" evidence="2">
    <location>
        <begin position="37"/>
        <end position="62"/>
    </location>
</feature>
<dbReference type="InterPro" id="IPR014768">
    <property type="entry name" value="GBD/FH3_dom"/>
</dbReference>
<dbReference type="InterPro" id="IPR010472">
    <property type="entry name" value="FH3_dom"/>
</dbReference>
<feature type="compositionally biased region" description="Low complexity" evidence="2">
    <location>
        <begin position="1146"/>
        <end position="1157"/>
    </location>
</feature>
<dbReference type="EMBL" id="FN649742">
    <property type="protein sequence ID" value="CBJ30429.1"/>
    <property type="molecule type" value="Genomic_DNA"/>
</dbReference>
<dbReference type="PROSITE" id="PS51444">
    <property type="entry name" value="FH2"/>
    <property type="match status" value="1"/>
</dbReference>
<name>D7FPH1_ECTSI</name>
<dbReference type="GO" id="GO:0003779">
    <property type="term" value="F:actin binding"/>
    <property type="evidence" value="ECO:0007669"/>
    <property type="project" value="InterPro"/>
</dbReference>
<feature type="domain" description="GBD/FH3" evidence="3">
    <location>
        <begin position="1"/>
        <end position="482"/>
    </location>
</feature>
<feature type="compositionally biased region" description="Acidic residues" evidence="2">
    <location>
        <begin position="1207"/>
        <end position="1219"/>
    </location>
</feature>
<feature type="region of interest" description="Disordered" evidence="2">
    <location>
        <begin position="1204"/>
        <end position="1225"/>
    </location>
</feature>
<dbReference type="GO" id="GO:0031267">
    <property type="term" value="F:small GTPase binding"/>
    <property type="evidence" value="ECO:0007669"/>
    <property type="project" value="InterPro"/>
</dbReference>
<feature type="region of interest" description="Disordered" evidence="2">
    <location>
        <begin position="477"/>
        <end position="528"/>
    </location>
</feature>